<name>A0ABZ1C358_9BACT</name>
<dbReference type="InterPro" id="IPR016796">
    <property type="entry name" value="UCP021774"/>
</dbReference>
<dbReference type="EMBL" id="CP139781">
    <property type="protein sequence ID" value="WRQ85876.1"/>
    <property type="molecule type" value="Genomic_DNA"/>
</dbReference>
<evidence type="ECO:0000313" key="2">
    <source>
        <dbReference type="EMBL" id="WRQ85876.1"/>
    </source>
</evidence>
<organism evidence="2 3">
    <name type="scientific">Actomonas aquatica</name>
    <dbReference type="NCBI Taxonomy" id="2866162"/>
    <lineage>
        <taxon>Bacteria</taxon>
        <taxon>Pseudomonadati</taxon>
        <taxon>Verrucomicrobiota</taxon>
        <taxon>Opitutia</taxon>
        <taxon>Opitutales</taxon>
        <taxon>Opitutaceae</taxon>
        <taxon>Actomonas</taxon>
    </lineage>
</organism>
<protein>
    <submittedName>
        <fullName evidence="2">DUF302 domain-containing protein</fullName>
    </submittedName>
</protein>
<dbReference type="SUPFAM" id="SSF103247">
    <property type="entry name" value="TT1751-like"/>
    <property type="match status" value="1"/>
</dbReference>
<dbReference type="Pfam" id="PF03625">
    <property type="entry name" value="DUF302"/>
    <property type="match status" value="1"/>
</dbReference>
<evidence type="ECO:0000313" key="3">
    <source>
        <dbReference type="Proteomes" id="UP000738431"/>
    </source>
</evidence>
<reference evidence="2 3" key="1">
    <citation type="submission" date="2023-12" db="EMBL/GenBank/DDBJ databases">
        <title>Description of an unclassified Opitutus bacterium of Verrucomicrobiota.</title>
        <authorList>
            <person name="Zhang D.-F."/>
        </authorList>
    </citation>
    <scope>NUCLEOTIDE SEQUENCE [LARGE SCALE GENOMIC DNA]</scope>
    <source>
        <strain evidence="2 3">WL0086</strain>
    </source>
</reference>
<feature type="domain" description="DUF302" evidence="1">
    <location>
        <begin position="41"/>
        <end position="103"/>
    </location>
</feature>
<dbReference type="PANTHER" id="PTHR38342">
    <property type="entry name" value="SLR5037 PROTEIN"/>
    <property type="match status" value="1"/>
</dbReference>
<proteinExistence type="predicted"/>
<dbReference type="Proteomes" id="UP000738431">
    <property type="component" value="Chromosome"/>
</dbReference>
<accession>A0ABZ1C358</accession>
<dbReference type="InterPro" id="IPR005180">
    <property type="entry name" value="DUF302"/>
</dbReference>
<dbReference type="InterPro" id="IPR035923">
    <property type="entry name" value="TT1751-like_sf"/>
</dbReference>
<gene>
    <name evidence="2" type="ORF">K1X11_013770</name>
</gene>
<evidence type="ECO:0000259" key="1">
    <source>
        <dbReference type="Pfam" id="PF03625"/>
    </source>
</evidence>
<keyword evidence="3" id="KW-1185">Reference proteome</keyword>
<dbReference type="PIRSF" id="PIRSF021774">
    <property type="entry name" value="UCP021774"/>
    <property type="match status" value="1"/>
</dbReference>
<dbReference type="CDD" id="cd14797">
    <property type="entry name" value="DUF302"/>
    <property type="match status" value="1"/>
</dbReference>
<dbReference type="PANTHER" id="PTHR38342:SF1">
    <property type="entry name" value="SLR5037 PROTEIN"/>
    <property type="match status" value="1"/>
</dbReference>
<dbReference type="Gene3D" id="3.30.310.70">
    <property type="entry name" value="TT1751-like domain"/>
    <property type="match status" value="1"/>
</dbReference>
<dbReference type="RefSeq" id="WP_221032694.1">
    <property type="nucleotide sequence ID" value="NZ_CP139781.1"/>
</dbReference>
<sequence>MNANTPADRLIKRSTTKPFAEVCAGVEDACKANKFGLIGVVDLQAKMAAKGVAFDRPCTVFEVCNPQKAKGVLTANMDIATALPCRLAIYTEEGKTVLSTMKPTEMLGMYDAPGVEAEAEDVEATMTAIMDALVA</sequence>